<evidence type="ECO:0000313" key="2">
    <source>
        <dbReference type="EMBL" id="VFK46247.1"/>
    </source>
</evidence>
<accession>A0A450YXF2</accession>
<dbReference type="Pfam" id="PF00561">
    <property type="entry name" value="Abhydrolase_1"/>
    <property type="match status" value="1"/>
</dbReference>
<dbReference type="InterPro" id="IPR029058">
    <property type="entry name" value="AB_hydrolase_fold"/>
</dbReference>
<proteinExistence type="predicted"/>
<dbReference type="PANTHER" id="PTHR43798:SF33">
    <property type="entry name" value="HYDROLASE, PUTATIVE (AFU_ORTHOLOGUE AFUA_2G14860)-RELATED"/>
    <property type="match status" value="1"/>
</dbReference>
<gene>
    <name evidence="2" type="ORF">BECKTC1821E_GA0114239_106110</name>
</gene>
<evidence type="ECO:0000259" key="1">
    <source>
        <dbReference type="Pfam" id="PF00561"/>
    </source>
</evidence>
<name>A0A450YXF2_9GAMM</name>
<dbReference type="EMBL" id="CAADFT010000061">
    <property type="protein sequence ID" value="VFK46247.1"/>
    <property type="molecule type" value="Genomic_DNA"/>
</dbReference>
<feature type="domain" description="AB hydrolase-1" evidence="1">
    <location>
        <begin position="60"/>
        <end position="189"/>
    </location>
</feature>
<sequence>MRSRYRLPIHVFTSLIIALAISSLIGCGPHDEPTKQEMSTVESADGSSIAYGVRGEGDITIVFVHGWTCNHRLWDPQIEHFSKTHKVVWLDLAGHGSSGSKRENYTMSAFGEDVAAVANQTAKDNIILVGHSMGGPVIVEAAERLGEKILGIVAVDIFLNPLELPDSEQQIEEFLKPFESDFKATSEKFVRSMFNPTADSHVVESIVGIMSGADKDMAVSALRETLRWLVRNASSVLEQYPEKLRNINGTHDAIPAGKTASYGNVITIPDVNHFVAQVEPDEFNRALETIISGYRKSR</sequence>
<dbReference type="PANTHER" id="PTHR43798">
    <property type="entry name" value="MONOACYLGLYCEROL LIPASE"/>
    <property type="match status" value="1"/>
</dbReference>
<reference evidence="2" key="1">
    <citation type="submission" date="2019-02" db="EMBL/GenBank/DDBJ databases">
        <authorList>
            <person name="Gruber-Vodicka R. H."/>
            <person name="Seah K. B. B."/>
        </authorList>
    </citation>
    <scope>NUCLEOTIDE SEQUENCE</scope>
    <source>
        <strain evidence="2">BECK_BZ125</strain>
    </source>
</reference>
<dbReference type="PROSITE" id="PS51257">
    <property type="entry name" value="PROKAR_LIPOPROTEIN"/>
    <property type="match status" value="1"/>
</dbReference>
<dbReference type="SUPFAM" id="SSF53474">
    <property type="entry name" value="alpha/beta-Hydrolases"/>
    <property type="match status" value="1"/>
</dbReference>
<dbReference type="GO" id="GO:0016020">
    <property type="term" value="C:membrane"/>
    <property type="evidence" value="ECO:0007669"/>
    <property type="project" value="TreeGrafter"/>
</dbReference>
<dbReference type="InterPro" id="IPR000073">
    <property type="entry name" value="AB_hydrolase_1"/>
</dbReference>
<dbReference type="Gene3D" id="3.40.50.1820">
    <property type="entry name" value="alpha/beta hydrolase"/>
    <property type="match status" value="1"/>
</dbReference>
<protein>
    <submittedName>
        <fullName evidence="2">Pimeloyl-ACP methyl ester carboxylesterase</fullName>
    </submittedName>
</protein>
<dbReference type="AlphaFoldDB" id="A0A450YXF2"/>
<organism evidence="2">
    <name type="scientific">Candidatus Kentrum sp. TC</name>
    <dbReference type="NCBI Taxonomy" id="2126339"/>
    <lineage>
        <taxon>Bacteria</taxon>
        <taxon>Pseudomonadati</taxon>
        <taxon>Pseudomonadota</taxon>
        <taxon>Gammaproteobacteria</taxon>
        <taxon>Candidatus Kentrum</taxon>
    </lineage>
</organism>
<dbReference type="InterPro" id="IPR050266">
    <property type="entry name" value="AB_hydrolase_sf"/>
</dbReference>